<evidence type="ECO:0000313" key="1">
    <source>
        <dbReference type="EMBL" id="GHE12546.1"/>
    </source>
</evidence>
<reference evidence="1" key="1">
    <citation type="journal article" date="2014" name="Int. J. Syst. Evol. Microbiol.">
        <title>Complete genome sequence of Corynebacterium casei LMG S-19264T (=DSM 44701T), isolated from a smear-ripened cheese.</title>
        <authorList>
            <consortium name="US DOE Joint Genome Institute (JGI-PGF)"/>
            <person name="Walter F."/>
            <person name="Albersmeier A."/>
            <person name="Kalinowski J."/>
            <person name="Ruckert C."/>
        </authorList>
    </citation>
    <scope>NUCLEOTIDE SEQUENCE</scope>
    <source>
        <strain evidence="1">JCM 4714</strain>
    </source>
</reference>
<comment type="caution">
    <text evidence="1">The sequence shown here is derived from an EMBL/GenBank/DDBJ whole genome shotgun (WGS) entry which is preliminary data.</text>
</comment>
<accession>A0A919D864</accession>
<dbReference type="AlphaFoldDB" id="A0A919D864"/>
<reference evidence="1" key="2">
    <citation type="submission" date="2020-09" db="EMBL/GenBank/DDBJ databases">
        <authorList>
            <person name="Sun Q."/>
            <person name="Ohkuma M."/>
        </authorList>
    </citation>
    <scope>NUCLEOTIDE SEQUENCE</scope>
    <source>
        <strain evidence="1">JCM 4714</strain>
    </source>
</reference>
<keyword evidence="2" id="KW-1185">Reference proteome</keyword>
<organism evidence="1 2">
    <name type="scientific">Streptomyces alanosinicus</name>
    <dbReference type="NCBI Taxonomy" id="68171"/>
    <lineage>
        <taxon>Bacteria</taxon>
        <taxon>Bacillati</taxon>
        <taxon>Actinomycetota</taxon>
        <taxon>Actinomycetes</taxon>
        <taxon>Kitasatosporales</taxon>
        <taxon>Streptomycetaceae</taxon>
        <taxon>Streptomyces</taxon>
    </lineage>
</organism>
<name>A0A919D864_9ACTN</name>
<dbReference type="EMBL" id="BMVG01000034">
    <property type="protein sequence ID" value="GHE12546.1"/>
    <property type="molecule type" value="Genomic_DNA"/>
</dbReference>
<dbReference type="Proteomes" id="UP000655443">
    <property type="component" value="Unassembled WGS sequence"/>
</dbReference>
<gene>
    <name evidence="1" type="ORF">GCM10010339_76180</name>
</gene>
<sequence length="209" mass="23513">MGTHWALDAQWIGLRGSGQLDEAGVAHLRMSYAVTMVHALYDVQRKDIGAYHTGAYCHPVVRRHLFSEASHQMARAYPLKSTGWVEVELEGWVKSVQALHGLNKDVLVGRFGEEPEGCTHLSVSALQYNMSEGLRWMNDFGRETVLYRAVRRTCRDTVDFVIAETPPAVDFPPVGRDVWRRARASDDPVMRTAMSMLGRHFEASTKDPA</sequence>
<protein>
    <submittedName>
        <fullName evidence="1">Uncharacterized protein</fullName>
    </submittedName>
</protein>
<proteinExistence type="predicted"/>
<evidence type="ECO:0000313" key="2">
    <source>
        <dbReference type="Proteomes" id="UP000655443"/>
    </source>
</evidence>